<keyword evidence="3" id="KW-0804">Transcription</keyword>
<dbReference type="EMBL" id="JGZB01000007">
    <property type="protein sequence ID" value="KFI67820.1"/>
    <property type="molecule type" value="Genomic_DNA"/>
</dbReference>
<dbReference type="AlphaFoldDB" id="A0A087B9X0"/>
<dbReference type="Pfam" id="PF07702">
    <property type="entry name" value="UTRA"/>
    <property type="match status" value="1"/>
</dbReference>
<sequence length="261" mass="28822">MATRANIGTAATRTLQGIHLLADLDGLHVGDRLPSERELAARLQVSRSSVRNALAIMRERGEIVTKPGRSGTVIATDIAHQTMSSRIDVNAKSARIFNRSTASTSGLPHMLASQGIDCTTTVISARIQQCSDQICQLFRVPTSQPLIRVERVRMVSNQPFSYEQTYLHPHDYPDFLDHDMTQSIYQTLQFEYGTTIRSVDETIEVMPGFGNAVKYLHIPTGTPLLCAFSRAKDALGHTVIVSIDTYVATQVRLTTSHTLPE</sequence>
<dbReference type="CDD" id="cd07377">
    <property type="entry name" value="WHTH_GntR"/>
    <property type="match status" value="1"/>
</dbReference>
<dbReference type="PANTHER" id="PTHR44846:SF1">
    <property type="entry name" value="MANNOSYL-D-GLYCERATE TRANSPORT_METABOLISM SYSTEM REPRESSOR MNGR-RELATED"/>
    <property type="match status" value="1"/>
</dbReference>
<keyword evidence="1" id="KW-0805">Transcription regulation</keyword>
<dbReference type="GO" id="GO:0003700">
    <property type="term" value="F:DNA-binding transcription factor activity"/>
    <property type="evidence" value="ECO:0007669"/>
    <property type="project" value="InterPro"/>
</dbReference>
<comment type="caution">
    <text evidence="5">The sequence shown here is derived from an EMBL/GenBank/DDBJ whole genome shotgun (WGS) entry which is preliminary data.</text>
</comment>
<proteinExistence type="predicted"/>
<dbReference type="SUPFAM" id="SSF64288">
    <property type="entry name" value="Chorismate lyase-like"/>
    <property type="match status" value="1"/>
</dbReference>
<keyword evidence="6" id="KW-1185">Reference proteome</keyword>
<dbReference type="eggNOG" id="COG2188">
    <property type="taxonomic scope" value="Bacteria"/>
</dbReference>
<dbReference type="PRINTS" id="PR00035">
    <property type="entry name" value="HTHGNTR"/>
</dbReference>
<evidence type="ECO:0000256" key="3">
    <source>
        <dbReference type="ARBA" id="ARBA00023163"/>
    </source>
</evidence>
<gene>
    <name evidence="5" type="ORF">BMAGN_1527</name>
</gene>
<accession>A0A087B9X0</accession>
<dbReference type="Proteomes" id="UP000029052">
    <property type="component" value="Unassembled WGS sequence"/>
</dbReference>
<dbReference type="SMART" id="SM00866">
    <property type="entry name" value="UTRA"/>
    <property type="match status" value="1"/>
</dbReference>
<dbReference type="GO" id="GO:0045892">
    <property type="term" value="P:negative regulation of DNA-templated transcription"/>
    <property type="evidence" value="ECO:0007669"/>
    <property type="project" value="TreeGrafter"/>
</dbReference>
<dbReference type="InterPro" id="IPR011663">
    <property type="entry name" value="UTRA"/>
</dbReference>
<evidence type="ECO:0000259" key="4">
    <source>
        <dbReference type="PROSITE" id="PS50949"/>
    </source>
</evidence>
<dbReference type="Pfam" id="PF00392">
    <property type="entry name" value="GntR"/>
    <property type="match status" value="1"/>
</dbReference>
<dbReference type="SUPFAM" id="SSF46785">
    <property type="entry name" value="Winged helix' DNA-binding domain"/>
    <property type="match status" value="1"/>
</dbReference>
<dbReference type="STRING" id="1692.BMAGN_1527"/>
<name>A0A087B9X0_9BIFI</name>
<evidence type="ECO:0000256" key="2">
    <source>
        <dbReference type="ARBA" id="ARBA00023125"/>
    </source>
</evidence>
<dbReference type="PANTHER" id="PTHR44846">
    <property type="entry name" value="MANNOSYL-D-GLYCERATE TRANSPORT/METABOLISM SYSTEM REPRESSOR MNGR-RELATED"/>
    <property type="match status" value="1"/>
</dbReference>
<dbReference type="RefSeq" id="WP_022860286.1">
    <property type="nucleotide sequence ID" value="NZ_JGZB01000007.1"/>
</dbReference>
<evidence type="ECO:0000313" key="6">
    <source>
        <dbReference type="Proteomes" id="UP000029052"/>
    </source>
</evidence>
<dbReference type="SMART" id="SM00345">
    <property type="entry name" value="HTH_GNTR"/>
    <property type="match status" value="1"/>
</dbReference>
<dbReference type="InterPro" id="IPR036390">
    <property type="entry name" value="WH_DNA-bd_sf"/>
</dbReference>
<keyword evidence="2" id="KW-0238">DNA-binding</keyword>
<dbReference type="InterPro" id="IPR000524">
    <property type="entry name" value="Tscrpt_reg_HTH_GntR"/>
</dbReference>
<dbReference type="InterPro" id="IPR028978">
    <property type="entry name" value="Chorismate_lyase_/UTRA_dom_sf"/>
</dbReference>
<dbReference type="Gene3D" id="1.10.10.10">
    <property type="entry name" value="Winged helix-like DNA-binding domain superfamily/Winged helix DNA-binding domain"/>
    <property type="match status" value="1"/>
</dbReference>
<protein>
    <submittedName>
        <fullName evidence="5">GntR-type transcriptional regulator</fullName>
    </submittedName>
</protein>
<feature type="domain" description="HTH gntR-type" evidence="4">
    <location>
        <begin position="8"/>
        <end position="77"/>
    </location>
</feature>
<dbReference type="InterPro" id="IPR036388">
    <property type="entry name" value="WH-like_DNA-bd_sf"/>
</dbReference>
<dbReference type="InterPro" id="IPR050679">
    <property type="entry name" value="Bact_HTH_transcr_reg"/>
</dbReference>
<dbReference type="PROSITE" id="PS50949">
    <property type="entry name" value="HTH_GNTR"/>
    <property type="match status" value="1"/>
</dbReference>
<evidence type="ECO:0000256" key="1">
    <source>
        <dbReference type="ARBA" id="ARBA00023015"/>
    </source>
</evidence>
<dbReference type="Gene3D" id="3.40.1410.10">
    <property type="entry name" value="Chorismate lyase-like"/>
    <property type="match status" value="1"/>
</dbReference>
<organism evidence="5 6">
    <name type="scientific">Bifidobacterium magnum</name>
    <dbReference type="NCBI Taxonomy" id="1692"/>
    <lineage>
        <taxon>Bacteria</taxon>
        <taxon>Bacillati</taxon>
        <taxon>Actinomycetota</taxon>
        <taxon>Actinomycetes</taxon>
        <taxon>Bifidobacteriales</taxon>
        <taxon>Bifidobacteriaceae</taxon>
        <taxon>Bifidobacterium</taxon>
    </lineage>
</organism>
<dbReference type="GO" id="GO:0003677">
    <property type="term" value="F:DNA binding"/>
    <property type="evidence" value="ECO:0007669"/>
    <property type="project" value="UniProtKB-KW"/>
</dbReference>
<reference evidence="5 6" key="1">
    <citation type="submission" date="2014-03" db="EMBL/GenBank/DDBJ databases">
        <title>Genomics of Bifidobacteria.</title>
        <authorList>
            <person name="Ventura M."/>
            <person name="Milani C."/>
            <person name="Lugli G.A."/>
        </authorList>
    </citation>
    <scope>NUCLEOTIDE SEQUENCE [LARGE SCALE GENOMIC DNA]</scope>
    <source>
        <strain evidence="5 6">LMG 11591</strain>
    </source>
</reference>
<evidence type="ECO:0000313" key="5">
    <source>
        <dbReference type="EMBL" id="KFI67820.1"/>
    </source>
</evidence>